<organism evidence="1 2">
    <name type="scientific">Roseburia lenta</name>
    <dbReference type="NCBI Taxonomy" id="2763061"/>
    <lineage>
        <taxon>Bacteria</taxon>
        <taxon>Bacillati</taxon>
        <taxon>Bacillota</taxon>
        <taxon>Clostridia</taxon>
        <taxon>Lachnospirales</taxon>
        <taxon>Lachnospiraceae</taxon>
        <taxon>Roseburia</taxon>
    </lineage>
</organism>
<dbReference type="Gene3D" id="1.25.10.10">
    <property type="entry name" value="Leucine-rich Repeat Variant"/>
    <property type="match status" value="1"/>
</dbReference>
<dbReference type="Proteomes" id="UP000643810">
    <property type="component" value="Unassembled WGS sequence"/>
</dbReference>
<accession>A0ABR7GDN8</accession>
<gene>
    <name evidence="1" type="ORF">H8R94_02795</name>
</gene>
<evidence type="ECO:0000313" key="2">
    <source>
        <dbReference type="Proteomes" id="UP000643810"/>
    </source>
</evidence>
<sequence length="669" mass="70450">MVAVGAAVGAAATGLGILTKQAVSAYSAYEQLTGGVDTLFKTAYDQVMQYANNAYKTAGLSANAYMDTVTSFSASLIASLDGDTAEAAEKANGAITDMADNANKMGTAMESIQNAYQGFAKQNYTMLDNLKLGYGGTKEEMERLLADAEKITGIHYDISSFADITDAIHVIQTELDITGTTAKEAATTVEGSINMTKASWENLVTGLGDSNSDIERLVSEFTTSTETMLSNLLPVIENILPKLSVGITELAANLLPKLPPIISSLLPALVDGAVSLINSLVSILPALLQAVINVIPSVLSGIATIIVQGVPTLIQGITQTIPMLVEALASIMLQIAESLPEQLPVFIEQMLTLIQDLATTIAENAPILIDVGIKLMLALAEGIVKSLPTIIEMLPTIITTIANVINDNMPTILMAGVQILMMLIEGIIQSIPVLIENIPKIIEAIVAVWSAFNWLELGSKAITLLKNGIVGMVSALKGAGTMIFEAVEGAIKSLPQTLKNIAANGIKSMISGFMGMLSTLLNTVGTLLIYMVQTFGSVSLKDIGKNVIQGFIDGILGMGGILLKSVGDLMGNVISKVKGVFGIHSPSREFKYIGKMCVAGMDDGMEGFGDSIVNTAQASLGTLKANVTGRSMMGYGNSQTFNFYDTQTSPDAIRRTFENTMTFGLAGGI</sequence>
<keyword evidence="2" id="KW-1185">Reference proteome</keyword>
<dbReference type="InterPro" id="IPR011989">
    <property type="entry name" value="ARM-like"/>
</dbReference>
<name>A0ABR7GDN8_9FIRM</name>
<protein>
    <recommendedName>
        <fullName evidence="3">Phage tail protein</fullName>
    </recommendedName>
</protein>
<dbReference type="RefSeq" id="WP_186853807.1">
    <property type="nucleotide sequence ID" value="NZ_JACOPG010000001.1"/>
</dbReference>
<comment type="caution">
    <text evidence="1">The sequence shown here is derived from an EMBL/GenBank/DDBJ whole genome shotgun (WGS) entry which is preliminary data.</text>
</comment>
<dbReference type="SUPFAM" id="SSF48371">
    <property type="entry name" value="ARM repeat"/>
    <property type="match status" value="1"/>
</dbReference>
<evidence type="ECO:0008006" key="3">
    <source>
        <dbReference type="Google" id="ProtNLM"/>
    </source>
</evidence>
<dbReference type="InterPro" id="IPR016024">
    <property type="entry name" value="ARM-type_fold"/>
</dbReference>
<dbReference type="EMBL" id="JACOPG010000001">
    <property type="protein sequence ID" value="MBC5685552.1"/>
    <property type="molecule type" value="Genomic_DNA"/>
</dbReference>
<proteinExistence type="predicted"/>
<evidence type="ECO:0000313" key="1">
    <source>
        <dbReference type="EMBL" id="MBC5685552.1"/>
    </source>
</evidence>
<reference evidence="1 2" key="1">
    <citation type="submission" date="2020-08" db="EMBL/GenBank/DDBJ databases">
        <title>Genome public.</title>
        <authorList>
            <person name="Liu C."/>
            <person name="Sun Q."/>
        </authorList>
    </citation>
    <scope>NUCLEOTIDE SEQUENCE [LARGE SCALE GENOMIC DNA]</scope>
    <source>
        <strain evidence="1 2">NSJ-9</strain>
    </source>
</reference>